<evidence type="ECO:0000313" key="4">
    <source>
        <dbReference type="EMBL" id="MYL99594.1"/>
    </source>
</evidence>
<dbReference type="InterPro" id="IPR042303">
    <property type="entry name" value="Malonyl_CoA_deC_C_sf"/>
</dbReference>
<dbReference type="Proteomes" id="UP000465810">
    <property type="component" value="Unassembled WGS sequence"/>
</dbReference>
<dbReference type="GO" id="GO:0006633">
    <property type="term" value="P:fatty acid biosynthetic process"/>
    <property type="evidence" value="ECO:0007669"/>
    <property type="project" value="InterPro"/>
</dbReference>
<proteinExistence type="predicted"/>
<gene>
    <name evidence="4" type="ORF">GR702_17680</name>
</gene>
<keyword evidence="5" id="KW-1185">Reference proteome</keyword>
<dbReference type="InterPro" id="IPR007956">
    <property type="entry name" value="Malonyl_CoA_deC_C"/>
</dbReference>
<name>A0A7X4K8T0_9SPHN</name>
<dbReference type="EMBL" id="WVTD01000017">
    <property type="protein sequence ID" value="MYL99594.1"/>
    <property type="molecule type" value="Genomic_DNA"/>
</dbReference>
<dbReference type="Pfam" id="PF17408">
    <property type="entry name" value="MCD_N"/>
    <property type="match status" value="1"/>
</dbReference>
<dbReference type="RefSeq" id="WP_160987036.1">
    <property type="nucleotide sequence ID" value="NZ_WVTD01000017.1"/>
</dbReference>
<feature type="domain" description="Malonyl-CoA decarboxylase C-terminal" evidence="2">
    <location>
        <begin position="191"/>
        <end position="343"/>
    </location>
</feature>
<dbReference type="Gene3D" id="3.40.630.150">
    <property type="entry name" value="Malonyl-CoA decarboxylase, catalytic domain"/>
    <property type="match status" value="2"/>
</dbReference>
<evidence type="ECO:0000259" key="3">
    <source>
        <dbReference type="Pfam" id="PF17408"/>
    </source>
</evidence>
<accession>A0A7X4K8T0</accession>
<comment type="caution">
    <text evidence="4">The sequence shown here is derived from an EMBL/GenBank/DDBJ whole genome shotgun (WGS) entry which is preliminary data.</text>
</comment>
<dbReference type="Pfam" id="PF05292">
    <property type="entry name" value="MCD"/>
    <property type="match status" value="2"/>
</dbReference>
<dbReference type="PANTHER" id="PTHR28641">
    <property type="match status" value="1"/>
</dbReference>
<dbReference type="InterPro" id="IPR038917">
    <property type="entry name" value="Malonyl_CoA_deC"/>
</dbReference>
<feature type="domain" description="Malonyl-CoA decarboxylase C-terminal" evidence="2">
    <location>
        <begin position="380"/>
        <end position="425"/>
    </location>
</feature>
<dbReference type="PANTHER" id="PTHR28641:SF1">
    <property type="entry name" value="MALONYL-COA DECARBOXYLASE, MITOCHONDRIAL"/>
    <property type="match status" value="1"/>
</dbReference>
<dbReference type="AlphaFoldDB" id="A0A7X4K8T0"/>
<organism evidence="4 5">
    <name type="scientific">Novosphingobium silvae</name>
    <dbReference type="NCBI Taxonomy" id="2692619"/>
    <lineage>
        <taxon>Bacteria</taxon>
        <taxon>Pseudomonadati</taxon>
        <taxon>Pseudomonadota</taxon>
        <taxon>Alphaproteobacteria</taxon>
        <taxon>Sphingomonadales</taxon>
        <taxon>Sphingomonadaceae</taxon>
        <taxon>Novosphingobium</taxon>
    </lineage>
</organism>
<reference evidence="4 5" key="1">
    <citation type="submission" date="2019-12" db="EMBL/GenBank/DDBJ databases">
        <authorList>
            <person name="Feng G."/>
            <person name="Zhu H."/>
        </authorList>
    </citation>
    <scope>NUCLEOTIDE SEQUENCE [LARGE SCALE GENOMIC DNA]</scope>
    <source>
        <strain evidence="4 5">FGD1</strain>
    </source>
</reference>
<protein>
    <submittedName>
        <fullName evidence="4">Malonyl-CoA decarboxylase</fullName>
    </submittedName>
</protein>
<evidence type="ECO:0000313" key="5">
    <source>
        <dbReference type="Proteomes" id="UP000465810"/>
    </source>
</evidence>
<feature type="domain" description="Malonyl-CoA decarboxylase N-terminal" evidence="3">
    <location>
        <begin position="105"/>
        <end position="188"/>
    </location>
</feature>
<evidence type="ECO:0000256" key="1">
    <source>
        <dbReference type="SAM" id="MobiDB-lite"/>
    </source>
</evidence>
<dbReference type="InterPro" id="IPR038351">
    <property type="entry name" value="MCD_N_sf"/>
</dbReference>
<dbReference type="InterPro" id="IPR035372">
    <property type="entry name" value="MCD_N"/>
</dbReference>
<feature type="region of interest" description="Disordered" evidence="1">
    <location>
        <begin position="1"/>
        <end position="25"/>
    </location>
</feature>
<sequence>MNTSRTRAPSESAGAGTSGQGPVARRRGALDMLMNSGLGKMLRGIGVAPRQDRGESLLDLADALLSLRGRASGPALASAFFDLYEASDLETRQDFLGKIHDLHPADAEAIDKAIAAWTKKRDEASALALNAASKSPSRRLINQLNLAPQGTQRLIGLREDLLAVPRAATTPGLAALDRDLENAFTAWFNAGFLELRRIGWDSSAQLLERIIRYEAVHQIQGWDDLRRRVEPADRRCYGFFHPQMRDDPLIFVEVALTAGIPGAIHEIISEEREGVDPRDATCAIFYSISNCQVGLKGIPFGNHLIKRVVGLLKDELPHLKTFATLSPVPGFARWLAKERDGAAPVPGASELRQLAARYLVGSSGNGEASGERARSGAGKVSQPLDPVARFHLGNGARLEAVHANADLSANGQKQSHGVMVNYLYELADIEANVFALNELGTVATSKSVQALLEPEPAARKGKAAKDAVAA</sequence>
<dbReference type="GO" id="GO:0050080">
    <property type="term" value="F:malonyl-CoA decarboxylase activity"/>
    <property type="evidence" value="ECO:0007669"/>
    <property type="project" value="InterPro"/>
</dbReference>
<evidence type="ECO:0000259" key="2">
    <source>
        <dbReference type="Pfam" id="PF05292"/>
    </source>
</evidence>
<dbReference type="Gene3D" id="1.20.140.90">
    <property type="entry name" value="Malonyl-CoA decarboxylase, oligemerization domain"/>
    <property type="match status" value="1"/>
</dbReference>